<dbReference type="InterPro" id="IPR032675">
    <property type="entry name" value="LRR_dom_sf"/>
</dbReference>
<evidence type="ECO:0000313" key="1">
    <source>
        <dbReference type="EMBL" id="KAB1224838.1"/>
    </source>
</evidence>
<dbReference type="Gene3D" id="3.80.10.10">
    <property type="entry name" value="Ribonuclease Inhibitor"/>
    <property type="match status" value="1"/>
</dbReference>
<accession>A0A6A1WM78</accession>
<name>A0A6A1WM78_9ROSI</name>
<organism evidence="1 2">
    <name type="scientific">Morella rubra</name>
    <name type="common">Chinese bayberry</name>
    <dbReference type="NCBI Taxonomy" id="262757"/>
    <lineage>
        <taxon>Eukaryota</taxon>
        <taxon>Viridiplantae</taxon>
        <taxon>Streptophyta</taxon>
        <taxon>Embryophyta</taxon>
        <taxon>Tracheophyta</taxon>
        <taxon>Spermatophyta</taxon>
        <taxon>Magnoliopsida</taxon>
        <taxon>eudicotyledons</taxon>
        <taxon>Gunneridae</taxon>
        <taxon>Pentapetalae</taxon>
        <taxon>rosids</taxon>
        <taxon>fabids</taxon>
        <taxon>Fagales</taxon>
        <taxon>Myricaceae</taxon>
        <taxon>Morella</taxon>
    </lineage>
</organism>
<sequence>MIGKAEDVGSFPEAGLLPTSLTFLRFGGFPNMQSLDKNGLERLTALEQLEIYDSPKLRFMPEDGLPASLSVMRIYNCPLLKKKWQRKRGKEWRKIAHVPNIYIDNDMLQGLREY</sequence>
<dbReference type="OrthoDB" id="1725454at2759"/>
<reference evidence="1 2" key="1">
    <citation type="journal article" date="2019" name="Plant Biotechnol. J.">
        <title>The red bayberry genome and genetic basis of sex determination.</title>
        <authorList>
            <person name="Jia H.M."/>
            <person name="Jia H.J."/>
            <person name="Cai Q.L."/>
            <person name="Wang Y."/>
            <person name="Zhao H.B."/>
            <person name="Yang W.F."/>
            <person name="Wang G.Y."/>
            <person name="Li Y.H."/>
            <person name="Zhan D.L."/>
            <person name="Shen Y.T."/>
            <person name="Niu Q.F."/>
            <person name="Chang L."/>
            <person name="Qiu J."/>
            <person name="Zhao L."/>
            <person name="Xie H.B."/>
            <person name="Fu W.Y."/>
            <person name="Jin J."/>
            <person name="Li X.W."/>
            <person name="Jiao Y."/>
            <person name="Zhou C.C."/>
            <person name="Tu T."/>
            <person name="Chai C.Y."/>
            <person name="Gao J.L."/>
            <person name="Fan L.J."/>
            <person name="van de Weg E."/>
            <person name="Wang J.Y."/>
            <person name="Gao Z.S."/>
        </authorList>
    </citation>
    <scope>NUCLEOTIDE SEQUENCE [LARGE SCALE GENOMIC DNA]</scope>
    <source>
        <tissue evidence="1">Leaves</tissue>
    </source>
</reference>
<keyword evidence="2" id="KW-1185">Reference proteome</keyword>
<comment type="caution">
    <text evidence="1">The sequence shown here is derived from an EMBL/GenBank/DDBJ whole genome shotgun (WGS) entry which is preliminary data.</text>
</comment>
<dbReference type="EMBL" id="RXIC02000019">
    <property type="protein sequence ID" value="KAB1224838.1"/>
    <property type="molecule type" value="Genomic_DNA"/>
</dbReference>
<evidence type="ECO:0000313" key="2">
    <source>
        <dbReference type="Proteomes" id="UP000516437"/>
    </source>
</evidence>
<proteinExistence type="predicted"/>
<dbReference type="AlphaFoldDB" id="A0A6A1WM78"/>
<protein>
    <submittedName>
        <fullName evidence="1">Uncharacterized protein</fullName>
    </submittedName>
</protein>
<gene>
    <name evidence="1" type="ORF">CJ030_MR1G004787</name>
</gene>
<dbReference type="Proteomes" id="UP000516437">
    <property type="component" value="Chromosome 1"/>
</dbReference>
<dbReference type="SUPFAM" id="SSF52058">
    <property type="entry name" value="L domain-like"/>
    <property type="match status" value="1"/>
</dbReference>